<dbReference type="AlphaFoldDB" id="A0A8C6N4D1"/>
<name>A0A8C6N4D1_MUSSI</name>
<dbReference type="Proteomes" id="UP000694415">
    <property type="component" value="Unplaced"/>
</dbReference>
<organism evidence="1 2">
    <name type="scientific">Mus spicilegus</name>
    <name type="common">Mound-building mouse</name>
    <dbReference type="NCBI Taxonomy" id="10103"/>
    <lineage>
        <taxon>Eukaryota</taxon>
        <taxon>Metazoa</taxon>
        <taxon>Chordata</taxon>
        <taxon>Craniata</taxon>
        <taxon>Vertebrata</taxon>
        <taxon>Euteleostomi</taxon>
        <taxon>Mammalia</taxon>
        <taxon>Eutheria</taxon>
        <taxon>Euarchontoglires</taxon>
        <taxon>Glires</taxon>
        <taxon>Rodentia</taxon>
        <taxon>Myomorpha</taxon>
        <taxon>Muroidea</taxon>
        <taxon>Muridae</taxon>
        <taxon>Murinae</taxon>
        <taxon>Mus</taxon>
        <taxon>Mus</taxon>
    </lineage>
</organism>
<keyword evidence="2" id="KW-1185">Reference proteome</keyword>
<sequence length="120" mass="13951">LFFFFVTSWTTIIQTLFYCFERLQYMAILHFSVTLLKAFELGSALLWCPEKATFSKLFSHDSIQFALPMAGLKCFIKSGLLKDIKKSLGFFIAPMHTCHSRIKFKNIKKAVWNFSITHIL</sequence>
<reference evidence="1" key="1">
    <citation type="submission" date="2025-08" db="UniProtKB">
        <authorList>
            <consortium name="Ensembl"/>
        </authorList>
    </citation>
    <scope>IDENTIFICATION</scope>
</reference>
<proteinExistence type="predicted"/>
<protein>
    <submittedName>
        <fullName evidence="1">Uncharacterized protein</fullName>
    </submittedName>
</protein>
<reference evidence="1" key="2">
    <citation type="submission" date="2025-09" db="UniProtKB">
        <authorList>
            <consortium name="Ensembl"/>
        </authorList>
    </citation>
    <scope>IDENTIFICATION</scope>
</reference>
<accession>A0A8C6N4D1</accession>
<dbReference type="Ensembl" id="ENSMSIT00000043473.1">
    <property type="protein sequence ID" value="ENSMSIP00000034491.1"/>
    <property type="gene ID" value="ENSMSIG00000028774.1"/>
</dbReference>
<evidence type="ECO:0000313" key="2">
    <source>
        <dbReference type="Proteomes" id="UP000694415"/>
    </source>
</evidence>
<evidence type="ECO:0000313" key="1">
    <source>
        <dbReference type="Ensembl" id="ENSMSIP00000034491.1"/>
    </source>
</evidence>
<dbReference type="GeneTree" id="ENSGT00960000187477"/>